<dbReference type="PROSITE" id="PS50835">
    <property type="entry name" value="IG_LIKE"/>
    <property type="match status" value="1"/>
</dbReference>
<evidence type="ECO:0000313" key="9">
    <source>
        <dbReference type="Proteomes" id="UP001066276"/>
    </source>
</evidence>
<name>A0AAV7V5Z9_PLEWA</name>
<keyword evidence="4" id="KW-0393">Immunoglobulin domain</keyword>
<keyword evidence="3" id="KW-0675">Receptor</keyword>
<organism evidence="8 9">
    <name type="scientific">Pleurodeles waltl</name>
    <name type="common">Iberian ribbed newt</name>
    <dbReference type="NCBI Taxonomy" id="8319"/>
    <lineage>
        <taxon>Eukaryota</taxon>
        <taxon>Metazoa</taxon>
        <taxon>Chordata</taxon>
        <taxon>Craniata</taxon>
        <taxon>Vertebrata</taxon>
        <taxon>Euteleostomi</taxon>
        <taxon>Amphibia</taxon>
        <taxon>Batrachia</taxon>
        <taxon>Caudata</taxon>
        <taxon>Salamandroidea</taxon>
        <taxon>Salamandridae</taxon>
        <taxon>Pleurodelinae</taxon>
        <taxon>Pleurodeles</taxon>
    </lineage>
</organism>
<keyword evidence="5" id="KW-0391">Immunity</keyword>
<evidence type="ECO:0000256" key="1">
    <source>
        <dbReference type="ARBA" id="ARBA00022729"/>
    </source>
</evidence>
<dbReference type="GO" id="GO:0002250">
    <property type="term" value="P:adaptive immune response"/>
    <property type="evidence" value="ECO:0007669"/>
    <property type="project" value="UniProtKB-KW"/>
</dbReference>
<dbReference type="InterPro" id="IPR051287">
    <property type="entry name" value="TCR_variable_region"/>
</dbReference>
<keyword evidence="9" id="KW-1185">Reference proteome</keyword>
<dbReference type="GO" id="GO:0042101">
    <property type="term" value="C:T cell receptor complex"/>
    <property type="evidence" value="ECO:0007669"/>
    <property type="project" value="UniProtKB-KW"/>
</dbReference>
<dbReference type="PANTHER" id="PTHR19367">
    <property type="entry name" value="T-CELL RECEPTOR ALPHA CHAIN V REGION"/>
    <property type="match status" value="1"/>
</dbReference>
<evidence type="ECO:0000313" key="8">
    <source>
        <dbReference type="EMBL" id="KAJ1196201.1"/>
    </source>
</evidence>
<dbReference type="SUPFAM" id="SSF48726">
    <property type="entry name" value="Immunoglobulin"/>
    <property type="match status" value="1"/>
</dbReference>
<keyword evidence="2" id="KW-1064">Adaptive immunity</keyword>
<feature type="signal peptide" evidence="6">
    <location>
        <begin position="1"/>
        <end position="20"/>
    </location>
</feature>
<accession>A0AAV7V5Z9</accession>
<feature type="domain" description="Ig-like" evidence="7">
    <location>
        <begin position="21"/>
        <end position="130"/>
    </location>
</feature>
<evidence type="ECO:0000256" key="6">
    <source>
        <dbReference type="SAM" id="SignalP"/>
    </source>
</evidence>
<gene>
    <name evidence="8" type="ORF">NDU88_000074</name>
</gene>
<dbReference type="Gene3D" id="2.60.40.10">
    <property type="entry name" value="Immunoglobulins"/>
    <property type="match status" value="1"/>
</dbReference>
<dbReference type="InterPro" id="IPR036179">
    <property type="entry name" value="Ig-like_dom_sf"/>
</dbReference>
<comment type="caution">
    <text evidence="8">The sequence shown here is derived from an EMBL/GenBank/DDBJ whole genome shotgun (WGS) entry which is preliminary data.</text>
</comment>
<keyword evidence="5" id="KW-1279">T cell receptor</keyword>
<dbReference type="InterPro" id="IPR007110">
    <property type="entry name" value="Ig-like_dom"/>
</dbReference>
<reference evidence="8" key="1">
    <citation type="journal article" date="2022" name="bioRxiv">
        <title>Sequencing and chromosome-scale assembly of the giantPleurodeles waltlgenome.</title>
        <authorList>
            <person name="Brown T."/>
            <person name="Elewa A."/>
            <person name="Iarovenko S."/>
            <person name="Subramanian E."/>
            <person name="Araus A.J."/>
            <person name="Petzold A."/>
            <person name="Susuki M."/>
            <person name="Suzuki K.-i.T."/>
            <person name="Hayashi T."/>
            <person name="Toyoda A."/>
            <person name="Oliveira C."/>
            <person name="Osipova E."/>
            <person name="Leigh N.D."/>
            <person name="Simon A."/>
            <person name="Yun M.H."/>
        </authorList>
    </citation>
    <scope>NUCLEOTIDE SEQUENCE</scope>
    <source>
        <strain evidence="8">20211129_DDA</strain>
        <tissue evidence="8">Liver</tissue>
    </source>
</reference>
<feature type="chain" id="PRO_5044023652" description="Ig-like domain-containing protein" evidence="6">
    <location>
        <begin position="21"/>
        <end position="134"/>
    </location>
</feature>
<dbReference type="AlphaFoldDB" id="A0AAV7V5Z9"/>
<evidence type="ECO:0000256" key="5">
    <source>
        <dbReference type="ARBA" id="ARBA00043266"/>
    </source>
</evidence>
<keyword evidence="1 6" id="KW-0732">Signal</keyword>
<dbReference type="InterPro" id="IPR013106">
    <property type="entry name" value="Ig_V-set"/>
</dbReference>
<dbReference type="Pfam" id="PF07686">
    <property type="entry name" value="V-set"/>
    <property type="match status" value="1"/>
</dbReference>
<evidence type="ECO:0000256" key="2">
    <source>
        <dbReference type="ARBA" id="ARBA00023130"/>
    </source>
</evidence>
<dbReference type="Proteomes" id="UP001066276">
    <property type="component" value="Chromosome 2_1"/>
</dbReference>
<dbReference type="EMBL" id="JANPWB010000003">
    <property type="protein sequence ID" value="KAJ1196201.1"/>
    <property type="molecule type" value="Genomic_DNA"/>
</dbReference>
<evidence type="ECO:0000256" key="4">
    <source>
        <dbReference type="ARBA" id="ARBA00023319"/>
    </source>
</evidence>
<sequence length="134" mass="14720">MFSPPLYIALLLLVTGKSGAQSVSQTPEKLLVPEGSPLFLNCTYKVSGYPYLFWYFEPPGEAPQLLLKEHGQEEQKGFSAPHNKSETSFNLKKKISEVGASGLYLCAVSDTVCDQVLGAAQKPENTQSFTERCQ</sequence>
<protein>
    <recommendedName>
        <fullName evidence="7">Ig-like domain-containing protein</fullName>
    </recommendedName>
</protein>
<proteinExistence type="predicted"/>
<evidence type="ECO:0000256" key="3">
    <source>
        <dbReference type="ARBA" id="ARBA00023170"/>
    </source>
</evidence>
<evidence type="ECO:0000259" key="7">
    <source>
        <dbReference type="PROSITE" id="PS50835"/>
    </source>
</evidence>
<dbReference type="InterPro" id="IPR013783">
    <property type="entry name" value="Ig-like_fold"/>
</dbReference>
<dbReference type="PANTHER" id="PTHR19367:SF18">
    <property type="entry name" value="T CELL RECEPTOR ALPHA VARIABLE 16"/>
    <property type="match status" value="1"/>
</dbReference>